<evidence type="ECO:0000313" key="2">
    <source>
        <dbReference type="EMBL" id="QEG43000.1"/>
    </source>
</evidence>
<dbReference type="RefSeq" id="WP_148080535.1">
    <property type="nucleotide sequence ID" value="NZ_CP042914.1"/>
</dbReference>
<dbReference type="EMBL" id="CP042914">
    <property type="protein sequence ID" value="QEG43000.1"/>
    <property type="molecule type" value="Genomic_DNA"/>
</dbReference>
<dbReference type="Proteomes" id="UP000325286">
    <property type="component" value="Chromosome"/>
</dbReference>
<evidence type="ECO:0000256" key="1">
    <source>
        <dbReference type="SAM" id="SignalP"/>
    </source>
</evidence>
<dbReference type="Gene3D" id="3.10.20.310">
    <property type="entry name" value="membrane protein fhac"/>
    <property type="match status" value="1"/>
</dbReference>
<organism evidence="2 3">
    <name type="scientific">Roseimaritima ulvae</name>
    <dbReference type="NCBI Taxonomy" id="980254"/>
    <lineage>
        <taxon>Bacteria</taxon>
        <taxon>Pseudomonadati</taxon>
        <taxon>Planctomycetota</taxon>
        <taxon>Planctomycetia</taxon>
        <taxon>Pirellulales</taxon>
        <taxon>Pirellulaceae</taxon>
        <taxon>Roseimaritima</taxon>
    </lineage>
</organism>
<keyword evidence="1" id="KW-0732">Signal</keyword>
<name>A0A5B9QYR0_9BACT</name>
<evidence type="ECO:0000313" key="3">
    <source>
        <dbReference type="Proteomes" id="UP000325286"/>
    </source>
</evidence>
<feature type="signal peptide" evidence="1">
    <location>
        <begin position="1"/>
        <end position="25"/>
    </location>
</feature>
<dbReference type="AlphaFoldDB" id="A0A5B9QYR0"/>
<accession>A0A5B9QYR0</accession>
<dbReference type="PROSITE" id="PS51257">
    <property type="entry name" value="PROKAR_LIPOPROTEIN"/>
    <property type="match status" value="1"/>
</dbReference>
<sequence precursor="true">MMLRSLHLMLAIGIACSLLSSPASAQTPAADYWDRFEFEGNQAFTSTQLRDALLADPDFLLAAHPLGASDELASVIRKQLVAGYRRQGFLAPGIRVQASEDPVAALVTIDEGPQIRVGNVRIHASGQLDPEVLRKRLTEPFPKSDAFPTFVAVDGKPVIRWVDRDGKPAKLEKPIWKPGEPVPLDTESSLHQAVVKALTDLGYSDALVFTRLEIDEDSRTCELVVQLAEEGPANRADAIEITGVSTNTPEQVRRWIGWQPGQVVDQQRIAEITQRLWHSGRFPKHLVRFERDAAGAGKLVIELEESPGVPSLDESLNELADVFQRTGRWLGDLDQRGEDVVITYEADGHRLRAVQSQRGMLLHYTRLSDSVPPRPLHHWALLMDEQQVAILHSQHPQKWAAALNAVTTQFRFRTKIHAAGTKERLFGVNLNFNWNNKRPADQPVLQHAFDVRPADWIPFAYKPNFDCQIRDGVLVGTRGDDHIRIDAESGQILNWNSADMRVQFVAGALEKERAALLELHASKANAYDSLRPISSFAAYLSSEPIWSDTDALWNMQNPQHPKVDPALRSAIEKLIAGGLLAPVDAVANHWGQGGAGERFFVPSEPPKGVDWQGLMRMAGARVVLRLAPQVLPEDGWPLTVTREACLVALGRTKHTSKVLQQLHRDPDCGPLCHATVAYLLSKINYRETSLVAGRGLEQMTAEAFASDWDTLFAGASGQWLRDMLLTVGSLTDQERDALLERVGDGAARQLLVRLGQQTGQGRGEPGEAVYEMAELPLKAWFNSLQ</sequence>
<protein>
    <submittedName>
        <fullName evidence="2">Outer membrane protein assembly factor BamA</fullName>
    </submittedName>
</protein>
<dbReference type="KEGG" id="rul:UC8_50430"/>
<dbReference type="OrthoDB" id="235162at2"/>
<keyword evidence="3" id="KW-1185">Reference proteome</keyword>
<feature type="chain" id="PRO_5022799683" evidence="1">
    <location>
        <begin position="26"/>
        <end position="785"/>
    </location>
</feature>
<reference evidence="2 3" key="1">
    <citation type="submission" date="2019-08" db="EMBL/GenBank/DDBJ databases">
        <title>Deep-cultivation of Planctomycetes and their phenomic and genomic characterization uncovers novel biology.</title>
        <authorList>
            <person name="Wiegand S."/>
            <person name="Jogler M."/>
            <person name="Boedeker C."/>
            <person name="Pinto D."/>
            <person name="Vollmers J."/>
            <person name="Rivas-Marin E."/>
            <person name="Kohn T."/>
            <person name="Peeters S.H."/>
            <person name="Heuer A."/>
            <person name="Rast P."/>
            <person name="Oberbeckmann S."/>
            <person name="Bunk B."/>
            <person name="Jeske O."/>
            <person name="Meyerdierks A."/>
            <person name="Storesund J.E."/>
            <person name="Kallscheuer N."/>
            <person name="Luecker S."/>
            <person name="Lage O.M."/>
            <person name="Pohl T."/>
            <person name="Merkel B.J."/>
            <person name="Hornburger P."/>
            <person name="Mueller R.-W."/>
            <person name="Bruemmer F."/>
            <person name="Labrenz M."/>
            <person name="Spormann A.M."/>
            <person name="Op den Camp H."/>
            <person name="Overmann J."/>
            <person name="Amann R."/>
            <person name="Jetten M.S.M."/>
            <person name="Mascher T."/>
            <person name="Medema M.H."/>
            <person name="Devos D.P."/>
            <person name="Kaster A.-K."/>
            <person name="Ovreas L."/>
            <person name="Rohde M."/>
            <person name="Galperin M.Y."/>
            <person name="Jogler C."/>
        </authorList>
    </citation>
    <scope>NUCLEOTIDE SEQUENCE [LARGE SCALE GENOMIC DNA]</scope>
    <source>
        <strain evidence="2 3">UC8</strain>
    </source>
</reference>
<proteinExistence type="predicted"/>
<gene>
    <name evidence="2" type="primary">bamA_2</name>
    <name evidence="2" type="ORF">UC8_50430</name>
</gene>